<feature type="compositionally biased region" description="Basic and acidic residues" evidence="7">
    <location>
        <begin position="35"/>
        <end position="67"/>
    </location>
</feature>
<dbReference type="InterPro" id="IPR051229">
    <property type="entry name" value="ALYREF_mRNA_export"/>
</dbReference>
<dbReference type="GeneTree" id="ENSGT00390000018868"/>
<evidence type="ECO:0000313" key="10">
    <source>
        <dbReference type="Proteomes" id="UP000264820"/>
    </source>
</evidence>
<dbReference type="FunFam" id="3.30.70.330:FF:000273">
    <property type="entry name" value="THO complex subunit 4"/>
    <property type="match status" value="1"/>
</dbReference>
<feature type="compositionally biased region" description="Gly residues" evidence="7">
    <location>
        <begin position="20"/>
        <end position="31"/>
    </location>
</feature>
<dbReference type="Pfam" id="PF00076">
    <property type="entry name" value="RRM_1"/>
    <property type="match status" value="1"/>
</dbReference>
<feature type="domain" description="RRM" evidence="8">
    <location>
        <begin position="92"/>
        <end position="169"/>
    </location>
</feature>
<keyword evidence="3" id="KW-0509">mRNA transport</keyword>
<dbReference type="InterPro" id="IPR035979">
    <property type="entry name" value="RBD_domain_sf"/>
</dbReference>
<comment type="subcellular location">
    <subcellularLocation>
        <location evidence="1">Nucleus</location>
    </subcellularLocation>
</comment>
<dbReference type="GO" id="GO:0003729">
    <property type="term" value="F:mRNA binding"/>
    <property type="evidence" value="ECO:0007669"/>
    <property type="project" value="TreeGrafter"/>
</dbReference>
<dbReference type="PROSITE" id="PS50102">
    <property type="entry name" value="RRM"/>
    <property type="match status" value="1"/>
</dbReference>
<dbReference type="Gene3D" id="3.30.70.330">
    <property type="match status" value="1"/>
</dbReference>
<evidence type="ECO:0000256" key="7">
    <source>
        <dbReference type="SAM" id="MobiDB-lite"/>
    </source>
</evidence>
<keyword evidence="2" id="KW-0813">Transport</keyword>
<keyword evidence="10" id="KW-1185">Reference proteome</keyword>
<protein>
    <recommendedName>
        <fullName evidence="8">RRM domain-containing protein</fullName>
    </recommendedName>
</protein>
<reference evidence="9" key="2">
    <citation type="submission" date="2025-09" db="UniProtKB">
        <authorList>
            <consortium name="Ensembl"/>
        </authorList>
    </citation>
    <scope>IDENTIFICATION</scope>
</reference>
<dbReference type="Ensembl" id="ENSHCOT00000016626.1">
    <property type="protein sequence ID" value="ENSHCOP00000023931.1"/>
    <property type="gene ID" value="ENSHCOG00000012825.1"/>
</dbReference>
<dbReference type="STRING" id="109280.ENSHCOP00000023931"/>
<dbReference type="PANTHER" id="PTHR19965">
    <property type="entry name" value="RNA AND EXPORT FACTOR BINDING PROTEIN"/>
    <property type="match status" value="1"/>
</dbReference>
<feature type="compositionally biased region" description="Low complexity" evidence="7">
    <location>
        <begin position="168"/>
        <end position="182"/>
    </location>
</feature>
<dbReference type="InterPro" id="IPR025715">
    <property type="entry name" value="FoP_C"/>
</dbReference>
<evidence type="ECO:0000256" key="3">
    <source>
        <dbReference type="ARBA" id="ARBA00022816"/>
    </source>
</evidence>
<dbReference type="Proteomes" id="UP000264820">
    <property type="component" value="Unplaced"/>
</dbReference>
<accession>A0A3Q3DYM2</accession>
<feature type="compositionally biased region" description="Basic and acidic residues" evidence="7">
    <location>
        <begin position="197"/>
        <end position="207"/>
    </location>
</feature>
<dbReference type="PANTHER" id="PTHR19965:SF82">
    <property type="entry name" value="THO COMPLEX SUBUNIT 4"/>
    <property type="match status" value="1"/>
</dbReference>
<feature type="region of interest" description="Disordered" evidence="7">
    <location>
        <begin position="1"/>
        <end position="67"/>
    </location>
</feature>
<evidence type="ECO:0000256" key="1">
    <source>
        <dbReference type="ARBA" id="ARBA00004123"/>
    </source>
</evidence>
<dbReference type="SMART" id="SM00360">
    <property type="entry name" value="RRM"/>
    <property type="match status" value="1"/>
</dbReference>
<reference evidence="9" key="1">
    <citation type="submission" date="2025-08" db="UniProtKB">
        <authorList>
            <consortium name="Ensembl"/>
        </authorList>
    </citation>
    <scope>IDENTIFICATION</scope>
</reference>
<feature type="region of interest" description="Disordered" evidence="7">
    <location>
        <begin position="167"/>
        <end position="227"/>
    </location>
</feature>
<evidence type="ECO:0000256" key="4">
    <source>
        <dbReference type="ARBA" id="ARBA00022884"/>
    </source>
</evidence>
<dbReference type="InterPro" id="IPR012677">
    <property type="entry name" value="Nucleotide-bd_a/b_plait_sf"/>
</dbReference>
<evidence type="ECO:0000313" key="9">
    <source>
        <dbReference type="Ensembl" id="ENSHCOP00000023931.1"/>
    </source>
</evidence>
<evidence type="ECO:0000256" key="6">
    <source>
        <dbReference type="PROSITE-ProRule" id="PRU00176"/>
    </source>
</evidence>
<organism evidence="9 10">
    <name type="scientific">Hippocampus comes</name>
    <name type="common">Tiger tail seahorse</name>
    <dbReference type="NCBI Taxonomy" id="109280"/>
    <lineage>
        <taxon>Eukaryota</taxon>
        <taxon>Metazoa</taxon>
        <taxon>Chordata</taxon>
        <taxon>Craniata</taxon>
        <taxon>Vertebrata</taxon>
        <taxon>Euteleostomi</taxon>
        <taxon>Actinopterygii</taxon>
        <taxon>Neopterygii</taxon>
        <taxon>Teleostei</taxon>
        <taxon>Neoteleostei</taxon>
        <taxon>Acanthomorphata</taxon>
        <taxon>Syngnathiaria</taxon>
        <taxon>Syngnathiformes</taxon>
        <taxon>Syngnathoidei</taxon>
        <taxon>Syngnathidae</taxon>
        <taxon>Hippocampus</taxon>
    </lineage>
</organism>
<keyword evidence="4 6" id="KW-0694">RNA-binding</keyword>
<name>A0A3Q3DYM2_HIPCM</name>
<sequence length="258" mass="28907">MVDKMSMSLDDIIKLNNKGSRGGGERSGFAGGSSRSERSRPNHFNRERDNRPAPYTRPRELPDKWQHDMFEQHSGEHRGQSSGTERRGENRAKLLISNLDFGVSDTDIQELFEDFGPLRKVAVHYDRSGRSKGSADICFENPADAIKAMKHYNGVPLDGRPMKIVQATSDVDSQSRQSTQSSNRGFDRSRLGPPTFDRSDRSERRQDGSSGGSRGWGRGRGRGNRPQLSAEELDAQLDAYNAMVQYAVVLHLLYSHPL</sequence>
<evidence type="ECO:0000256" key="5">
    <source>
        <dbReference type="ARBA" id="ARBA00023242"/>
    </source>
</evidence>
<dbReference type="GO" id="GO:0006406">
    <property type="term" value="P:mRNA export from nucleus"/>
    <property type="evidence" value="ECO:0007669"/>
    <property type="project" value="TreeGrafter"/>
</dbReference>
<proteinExistence type="predicted"/>
<dbReference type="SUPFAM" id="SSF54928">
    <property type="entry name" value="RNA-binding domain, RBD"/>
    <property type="match status" value="1"/>
</dbReference>
<dbReference type="CDD" id="cd12680">
    <property type="entry name" value="RRM_THOC4"/>
    <property type="match status" value="1"/>
</dbReference>
<dbReference type="GO" id="GO:0005634">
    <property type="term" value="C:nucleus"/>
    <property type="evidence" value="ECO:0007669"/>
    <property type="project" value="UniProtKB-SubCell"/>
</dbReference>
<dbReference type="SMART" id="SM01218">
    <property type="entry name" value="FoP_duplication"/>
    <property type="match status" value="1"/>
</dbReference>
<evidence type="ECO:0000256" key="2">
    <source>
        <dbReference type="ARBA" id="ARBA00022448"/>
    </source>
</evidence>
<evidence type="ECO:0000259" key="8">
    <source>
        <dbReference type="PROSITE" id="PS50102"/>
    </source>
</evidence>
<keyword evidence="5" id="KW-0539">Nucleus</keyword>
<dbReference type="AlphaFoldDB" id="A0A3Q3DYM2"/>
<dbReference type="InterPro" id="IPR000504">
    <property type="entry name" value="RRM_dom"/>
</dbReference>
<dbReference type="Pfam" id="PF13865">
    <property type="entry name" value="FoP_duplication"/>
    <property type="match status" value="1"/>
</dbReference>
<dbReference type="OMA" id="YNAECKM"/>